<dbReference type="RefSeq" id="WP_034222393.1">
    <property type="nucleotide sequence ID" value="NZ_AXCW01000018.1"/>
</dbReference>
<evidence type="ECO:0000313" key="4">
    <source>
        <dbReference type="Proteomes" id="UP000019753"/>
    </source>
</evidence>
<protein>
    <submittedName>
        <fullName evidence="3">UDP-glucose 4-epimerase</fullName>
    </submittedName>
</protein>
<dbReference type="AlphaFoldDB" id="A0A021VUF4"/>
<dbReference type="OrthoDB" id="9779041at2"/>
<dbReference type="PANTHER" id="PTHR43000">
    <property type="entry name" value="DTDP-D-GLUCOSE 4,6-DEHYDRATASE-RELATED"/>
    <property type="match status" value="1"/>
</dbReference>
<reference evidence="3 4" key="1">
    <citation type="submission" date="2014-01" db="EMBL/GenBank/DDBJ databases">
        <title>Actinotalea ferrariae CF5-4.</title>
        <authorList>
            <person name="Chen F."/>
            <person name="Li Y."/>
            <person name="Wang G."/>
        </authorList>
    </citation>
    <scope>NUCLEOTIDE SEQUENCE [LARGE SCALE GENOMIC DNA]</scope>
    <source>
        <strain evidence="3 4">CF5-4</strain>
    </source>
</reference>
<dbReference type="InterPro" id="IPR036291">
    <property type="entry name" value="NAD(P)-bd_dom_sf"/>
</dbReference>
<name>A0A021VUF4_9CELL</name>
<evidence type="ECO:0000256" key="1">
    <source>
        <dbReference type="ARBA" id="ARBA00007637"/>
    </source>
</evidence>
<keyword evidence="4" id="KW-1185">Reference proteome</keyword>
<evidence type="ECO:0000313" key="3">
    <source>
        <dbReference type="EMBL" id="EYR64781.1"/>
    </source>
</evidence>
<dbReference type="Gene3D" id="3.40.50.720">
    <property type="entry name" value="NAD(P)-binding Rossmann-like Domain"/>
    <property type="match status" value="1"/>
</dbReference>
<comment type="similarity">
    <text evidence="1">Belongs to the NAD(P)-dependent epimerase/dehydratase family.</text>
</comment>
<dbReference type="InterPro" id="IPR001509">
    <property type="entry name" value="Epimerase_deHydtase"/>
</dbReference>
<feature type="domain" description="NAD-dependent epimerase/dehydratase" evidence="2">
    <location>
        <begin position="4"/>
        <end position="236"/>
    </location>
</feature>
<dbReference type="Pfam" id="PF01370">
    <property type="entry name" value="Epimerase"/>
    <property type="match status" value="1"/>
</dbReference>
<dbReference type="SUPFAM" id="SSF51735">
    <property type="entry name" value="NAD(P)-binding Rossmann-fold domains"/>
    <property type="match status" value="1"/>
</dbReference>
<dbReference type="Proteomes" id="UP000019753">
    <property type="component" value="Unassembled WGS sequence"/>
</dbReference>
<sequence length="308" mass="33281">MADVLVVGGNGFIGSHVVDALVARGHTVAAFDRFGPQPPLWSASGVRPIVGDFLNGDDVRRAVEGQEMVLHLLSTTDPATSEGDPTLDVRTNILSSIGMFSACAAAGVQKVYFASTGGAIYGDQPQTVFRETDLTLPVSPYAIGKLTIENYLRYFRRTQGLDSTVFRISNPYGPRQNPRKRQGVIPIFLRQIAAGEPLTVFGDGSMVRDYVYVADVAEMIAQAVTEGTSTDLYNLGSGVGLRLTELLSAIREVTGIESTVHHKPQPPTFVDHVTLDTSRFSEEFGAPRLTSLHDGIARTWQEIGAARD</sequence>
<dbReference type="Gene3D" id="3.90.25.10">
    <property type="entry name" value="UDP-galactose 4-epimerase, domain 1"/>
    <property type="match status" value="1"/>
</dbReference>
<dbReference type="EMBL" id="AXCW01000018">
    <property type="protein sequence ID" value="EYR64781.1"/>
    <property type="molecule type" value="Genomic_DNA"/>
</dbReference>
<proteinExistence type="inferred from homology"/>
<evidence type="ECO:0000259" key="2">
    <source>
        <dbReference type="Pfam" id="PF01370"/>
    </source>
</evidence>
<comment type="caution">
    <text evidence="3">The sequence shown here is derived from an EMBL/GenBank/DDBJ whole genome shotgun (WGS) entry which is preliminary data.</text>
</comment>
<accession>A0A021VUF4</accession>
<organism evidence="3 4">
    <name type="scientific">Actinotalea ferrariae CF5-4</name>
    <dbReference type="NCBI Taxonomy" id="948458"/>
    <lineage>
        <taxon>Bacteria</taxon>
        <taxon>Bacillati</taxon>
        <taxon>Actinomycetota</taxon>
        <taxon>Actinomycetes</taxon>
        <taxon>Micrococcales</taxon>
        <taxon>Cellulomonadaceae</taxon>
        <taxon>Actinotalea</taxon>
    </lineage>
</organism>
<gene>
    <name evidence="3" type="ORF">N866_05230</name>
</gene>